<dbReference type="GO" id="GO:0004866">
    <property type="term" value="F:endopeptidase inhibitor activity"/>
    <property type="evidence" value="ECO:0007669"/>
    <property type="project" value="TreeGrafter"/>
</dbReference>
<evidence type="ECO:0000313" key="3">
    <source>
        <dbReference type="Proteomes" id="UP000373449"/>
    </source>
</evidence>
<evidence type="ECO:0000259" key="1">
    <source>
        <dbReference type="SMART" id="SM01359"/>
    </source>
</evidence>
<dbReference type="InterPro" id="IPR051802">
    <property type="entry name" value="YfhM-like"/>
</dbReference>
<gene>
    <name evidence="2" type="ORF">NCTC12282_06221</name>
</gene>
<dbReference type="PANTHER" id="PTHR40094">
    <property type="entry name" value="ALPHA-2-MACROGLOBULIN HOMOLOG"/>
    <property type="match status" value="1"/>
</dbReference>
<proteinExistence type="predicted"/>
<dbReference type="Proteomes" id="UP000373449">
    <property type="component" value="Unassembled WGS sequence"/>
</dbReference>
<dbReference type="AlphaFoldDB" id="A0A484ZWT3"/>
<name>A0A484ZWT3_9GAMM</name>
<organism evidence="2 3">
    <name type="scientific">Budvicia aquatica</name>
    <dbReference type="NCBI Taxonomy" id="82979"/>
    <lineage>
        <taxon>Bacteria</taxon>
        <taxon>Pseudomonadati</taxon>
        <taxon>Pseudomonadota</taxon>
        <taxon>Gammaproteobacteria</taxon>
        <taxon>Enterobacterales</taxon>
        <taxon>Budviciaceae</taxon>
        <taxon>Budvicia</taxon>
    </lineage>
</organism>
<accession>A0A484ZWT3</accession>
<dbReference type="Pfam" id="PF07703">
    <property type="entry name" value="A2M_BRD"/>
    <property type="match status" value="1"/>
</dbReference>
<dbReference type="PANTHER" id="PTHR40094:SF1">
    <property type="entry name" value="UBIQUITIN DOMAIN-CONTAINING PROTEIN"/>
    <property type="match status" value="1"/>
</dbReference>
<dbReference type="EMBL" id="CAADJA010000002">
    <property type="protein sequence ID" value="VFS53012.1"/>
    <property type="molecule type" value="Genomic_DNA"/>
</dbReference>
<protein>
    <submittedName>
        <fullName evidence="2">Alpha-2-macroglobulin family N-terminal region</fullName>
    </submittedName>
</protein>
<reference evidence="2 3" key="1">
    <citation type="submission" date="2019-03" db="EMBL/GenBank/DDBJ databases">
        <authorList>
            <consortium name="Pathogen Informatics"/>
        </authorList>
    </citation>
    <scope>NUCLEOTIDE SEQUENCE [LARGE SCALE GENOMIC DNA]</scope>
    <source>
        <strain evidence="2 3">NCTC12282</strain>
    </source>
</reference>
<sequence>MKLKILATGVTSSLRFWAGYSWQDNTDGTGALRPDQVKLKLDKPAYRPGEKVKVNVEAPTAGKGYLMLESSDGPLWWKEIEVPVGGADFEVPVNEEWNRHDLYISALVVRPGDKTLQATPKRAVGLLHLPLVDINRKIFLALSTPERMRPNQTLTVKVKASMKEGELPKSINVLLSAVDSGVLNITNFVTPDPYEAFFGRKRYSVDQMDIYGQLIEGQGKTAKLSFAVTVKTMRCLAVVRNRLPWSKLWRSRHYLSC</sequence>
<dbReference type="InterPro" id="IPR011625">
    <property type="entry name" value="A2M_N_BRD"/>
</dbReference>
<evidence type="ECO:0000313" key="2">
    <source>
        <dbReference type="EMBL" id="VFS53012.1"/>
    </source>
</evidence>
<dbReference type="SMART" id="SM01359">
    <property type="entry name" value="A2M_N_2"/>
    <property type="match status" value="1"/>
</dbReference>
<feature type="domain" description="Alpha-2-macroglobulin bait region" evidence="1">
    <location>
        <begin position="37"/>
        <end position="185"/>
    </location>
</feature>